<proteinExistence type="predicted"/>
<dbReference type="Proteomes" id="UP001163603">
    <property type="component" value="Chromosome 1"/>
</dbReference>
<sequence>MLLANTQFTCIPNSTKSIENFNTTSKSRHLLPLFKGCTHLVQFKQVHAQIIKTSFNNKTITETQLAKLIESLVNSSQIDYARLVLNQIVNPSTFAFNTIIRGYAEAGLGHEAIQLYIQMRCKGLEPDNFTHPILLKACGSLKQGKAVHSLVAKNQDFKSEIHSLTRLITFYCGFGDIDSARLLFDKMADRNVVTWTAMINGYVKQNRYKEGIDLFYQMRNCGVEINELTLVSVLSACASLGALEMGKWVHRFIYKNRIFLNHKLGAAVIDMYAKCGYIDEASKVFKIVPEKSVCTWNSIIGGLAMHGSGEEALERFYEMQMSGIKPDDITLIAVLSACTHSGLVEKGKEIFCKMRSGYEIEPNIKHYGCFIDLLCRAGLLDEAFKVVRNMPMEPNAVLWGTLLTACAANSNVVELSETAMEHLIKLEPFNDGNYVLMSNIYAANERWDDVAKMRRLMKERRIEKNPGCSLIEINNVVHEFMVGDGRHPRSEDIYSMLEDVAISLREEGYTTQMHPIINDENKFQTFWSIW</sequence>
<accession>A0ACC0ZHA4</accession>
<name>A0ACC0ZHA4_9ROSI</name>
<reference evidence="2" key="1">
    <citation type="journal article" date="2023" name="G3 (Bethesda)">
        <title>Genome assembly and association tests identify interacting loci associated with vigor, precocity, and sex in interspecific pistachio rootstocks.</title>
        <authorList>
            <person name="Palmer W."/>
            <person name="Jacygrad E."/>
            <person name="Sagayaradj S."/>
            <person name="Cavanaugh K."/>
            <person name="Han R."/>
            <person name="Bertier L."/>
            <person name="Beede B."/>
            <person name="Kafkas S."/>
            <person name="Golino D."/>
            <person name="Preece J."/>
            <person name="Michelmore R."/>
        </authorList>
    </citation>
    <scope>NUCLEOTIDE SEQUENCE [LARGE SCALE GENOMIC DNA]</scope>
</reference>
<comment type="caution">
    <text evidence="1">The sequence shown here is derived from an EMBL/GenBank/DDBJ whole genome shotgun (WGS) entry which is preliminary data.</text>
</comment>
<protein>
    <submittedName>
        <fullName evidence="1">Uncharacterized protein</fullName>
    </submittedName>
</protein>
<evidence type="ECO:0000313" key="1">
    <source>
        <dbReference type="EMBL" id="KAJ0051597.1"/>
    </source>
</evidence>
<evidence type="ECO:0000313" key="2">
    <source>
        <dbReference type="Proteomes" id="UP001163603"/>
    </source>
</evidence>
<gene>
    <name evidence="1" type="ORF">Pint_01223</name>
</gene>
<organism evidence="1 2">
    <name type="scientific">Pistacia integerrima</name>
    <dbReference type="NCBI Taxonomy" id="434235"/>
    <lineage>
        <taxon>Eukaryota</taxon>
        <taxon>Viridiplantae</taxon>
        <taxon>Streptophyta</taxon>
        <taxon>Embryophyta</taxon>
        <taxon>Tracheophyta</taxon>
        <taxon>Spermatophyta</taxon>
        <taxon>Magnoliopsida</taxon>
        <taxon>eudicotyledons</taxon>
        <taxon>Gunneridae</taxon>
        <taxon>Pentapetalae</taxon>
        <taxon>rosids</taxon>
        <taxon>malvids</taxon>
        <taxon>Sapindales</taxon>
        <taxon>Anacardiaceae</taxon>
        <taxon>Pistacia</taxon>
    </lineage>
</organism>
<keyword evidence="2" id="KW-1185">Reference proteome</keyword>
<dbReference type="EMBL" id="CM047736">
    <property type="protein sequence ID" value="KAJ0051597.1"/>
    <property type="molecule type" value="Genomic_DNA"/>
</dbReference>